<evidence type="ECO:0000256" key="1">
    <source>
        <dbReference type="SAM" id="MobiDB-lite"/>
    </source>
</evidence>
<comment type="caution">
    <text evidence="4">The sequence shown here is derived from an EMBL/GenBank/DDBJ whole genome shotgun (WGS) entry which is preliminary data.</text>
</comment>
<sequence length="401" mass="43737">MSNINLSTAMSPSITILLPPLLPVTDNDHSAWVITVNTILLTITILATTVTLISRIRVLRRVSWSDSTLFLSCIIFIPQTVCVNVASTHGIGKHRYALSNASFEKYSKTLFASQLLAIFVLGCSKAAVALLVLSLQPFEKITLACKVVLGLISTWALAALIALGKQCDEPQPWNSSPERCVNQEVLYITLGGMHMLLDVVVIGLPVALLHQVQIIRWKRHQISALFAMRILVLALTIAGLRSLRPLYNSKPLDQTWNALMPAIWLQLILSSSILCTCLPTLKRVLAELQTGMMAGAVSDFFEHSVSGHTNSGDQSGSKSDNAIGQRSGSGSTSRSPIPRDSLDVERVDSQKNLRENVILQTIDYEAFYEGPDSSRASSLHNHDSDALEMCSHGGNSRQPAL</sequence>
<keyword evidence="2" id="KW-0812">Transmembrane</keyword>
<gene>
    <name evidence="4" type="ORF">PITC_062730</name>
</gene>
<proteinExistence type="predicted"/>
<feature type="transmembrane region" description="Helical" evidence="2">
    <location>
        <begin position="147"/>
        <end position="165"/>
    </location>
</feature>
<feature type="transmembrane region" description="Helical" evidence="2">
    <location>
        <begin position="185"/>
        <end position="210"/>
    </location>
</feature>
<feature type="region of interest" description="Disordered" evidence="1">
    <location>
        <begin position="307"/>
        <end position="346"/>
    </location>
</feature>
<dbReference type="OMA" id="WVITVST"/>
<evidence type="ECO:0000313" key="4">
    <source>
        <dbReference type="EMBL" id="KGO71308.1"/>
    </source>
</evidence>
<dbReference type="AlphaFoldDB" id="A0A0A2KWI9"/>
<dbReference type="HOGENOM" id="CLU_036632_0_2_1"/>
<keyword evidence="2" id="KW-0472">Membrane</keyword>
<keyword evidence="2" id="KW-1133">Transmembrane helix</keyword>
<feature type="compositionally biased region" description="Polar residues" evidence="1">
    <location>
        <begin position="307"/>
        <end position="324"/>
    </location>
</feature>
<organism evidence="4 5">
    <name type="scientific">Penicillium italicum</name>
    <name type="common">Blue mold</name>
    <dbReference type="NCBI Taxonomy" id="40296"/>
    <lineage>
        <taxon>Eukaryota</taxon>
        <taxon>Fungi</taxon>
        <taxon>Dikarya</taxon>
        <taxon>Ascomycota</taxon>
        <taxon>Pezizomycotina</taxon>
        <taxon>Eurotiomycetes</taxon>
        <taxon>Eurotiomycetidae</taxon>
        <taxon>Eurotiales</taxon>
        <taxon>Aspergillaceae</taxon>
        <taxon>Penicillium</taxon>
    </lineage>
</organism>
<evidence type="ECO:0000256" key="2">
    <source>
        <dbReference type="SAM" id="Phobius"/>
    </source>
</evidence>
<dbReference type="Pfam" id="PF20684">
    <property type="entry name" value="Fung_rhodopsin"/>
    <property type="match status" value="1"/>
</dbReference>
<feature type="region of interest" description="Disordered" evidence="1">
    <location>
        <begin position="371"/>
        <end position="401"/>
    </location>
</feature>
<evidence type="ECO:0000313" key="5">
    <source>
        <dbReference type="Proteomes" id="UP000030104"/>
    </source>
</evidence>
<reference evidence="4 5" key="1">
    <citation type="journal article" date="2015" name="Mol. Plant Microbe Interact.">
        <title>Genome, transcriptome, and functional analyses of Penicillium expansum provide new insights into secondary metabolism and pathogenicity.</title>
        <authorList>
            <person name="Ballester A.R."/>
            <person name="Marcet-Houben M."/>
            <person name="Levin E."/>
            <person name="Sela N."/>
            <person name="Selma-Lazaro C."/>
            <person name="Carmona L."/>
            <person name="Wisniewski M."/>
            <person name="Droby S."/>
            <person name="Gonzalez-Candelas L."/>
            <person name="Gabaldon T."/>
        </authorList>
    </citation>
    <scope>NUCLEOTIDE SEQUENCE [LARGE SCALE GENOMIC DNA]</scope>
    <source>
        <strain evidence="4 5">PHI-1</strain>
    </source>
</reference>
<feature type="transmembrane region" description="Helical" evidence="2">
    <location>
        <begin position="222"/>
        <end position="243"/>
    </location>
</feature>
<name>A0A0A2KWI9_PENIT</name>
<keyword evidence="5" id="KW-1185">Reference proteome</keyword>
<dbReference type="PANTHER" id="PTHR38794">
    <property type="entry name" value="INTEGRAL MEMBRANE PROTEIN"/>
    <property type="match status" value="1"/>
</dbReference>
<accession>A0A0A2KWI9</accession>
<dbReference type="STRING" id="40296.A0A0A2KWI9"/>
<feature type="transmembrane region" description="Helical" evidence="2">
    <location>
        <begin position="31"/>
        <end position="56"/>
    </location>
</feature>
<dbReference type="Proteomes" id="UP000030104">
    <property type="component" value="Unassembled WGS sequence"/>
</dbReference>
<feature type="compositionally biased region" description="Low complexity" evidence="1">
    <location>
        <begin position="326"/>
        <end position="335"/>
    </location>
</feature>
<feature type="domain" description="Rhodopsin" evidence="3">
    <location>
        <begin position="52"/>
        <end position="286"/>
    </location>
</feature>
<dbReference type="EMBL" id="JQGA01000948">
    <property type="protein sequence ID" value="KGO71308.1"/>
    <property type="molecule type" value="Genomic_DNA"/>
</dbReference>
<feature type="transmembrane region" description="Helical" evidence="2">
    <location>
        <begin position="263"/>
        <end position="281"/>
    </location>
</feature>
<evidence type="ECO:0000259" key="3">
    <source>
        <dbReference type="Pfam" id="PF20684"/>
    </source>
</evidence>
<dbReference type="PANTHER" id="PTHR38794:SF3">
    <property type="entry name" value="INTEGRAL MEMBRANE PROTEIN"/>
    <property type="match status" value="1"/>
</dbReference>
<dbReference type="OrthoDB" id="3918601at2759"/>
<feature type="transmembrane region" description="Helical" evidence="2">
    <location>
        <begin position="68"/>
        <end position="91"/>
    </location>
</feature>
<protein>
    <recommendedName>
        <fullName evidence="3">Rhodopsin domain-containing protein</fullName>
    </recommendedName>
</protein>
<dbReference type="InterPro" id="IPR049326">
    <property type="entry name" value="Rhodopsin_dom_fungi"/>
</dbReference>
<dbReference type="PhylomeDB" id="A0A0A2KWI9"/>
<feature type="transmembrane region" description="Helical" evidence="2">
    <location>
        <begin position="111"/>
        <end position="135"/>
    </location>
</feature>